<evidence type="ECO:0000313" key="1">
    <source>
        <dbReference type="EMBL" id="SEO47311.1"/>
    </source>
</evidence>
<accession>A0A1H8Q001</accession>
<dbReference type="STRING" id="604089.SAMN04487942_2834"/>
<dbReference type="AlphaFoldDB" id="A0A1H8Q001"/>
<gene>
    <name evidence="1" type="ORF">SAMN04487942_2834</name>
</gene>
<sequence length="174" mass="20690">MKSYPELLQIVNTYHELGGTIAAAQFLIQEYGLENPNFKGFELREKAKPEFILMTTEGAFGEPQIIRIPENTFEYPLHLMLNLLMHEMIHVSQKTQENWIEDKNEREWQAYYEMLFHKKFPQIPELPDFHKRFFAKKALEYCNRMSESSELQLKYANQKLETDNLLSLLEAKIK</sequence>
<proteinExistence type="predicted"/>
<keyword evidence="2" id="KW-1185">Reference proteome</keyword>
<name>A0A1H8Q001_9FLAO</name>
<dbReference type="Proteomes" id="UP000198657">
    <property type="component" value="Unassembled WGS sequence"/>
</dbReference>
<dbReference type="OrthoDB" id="1449922at2"/>
<organism evidence="1 2">
    <name type="scientific">Flavobacterium sinopsychrotolerans</name>
    <dbReference type="NCBI Taxonomy" id="604089"/>
    <lineage>
        <taxon>Bacteria</taxon>
        <taxon>Pseudomonadati</taxon>
        <taxon>Bacteroidota</taxon>
        <taxon>Flavobacteriia</taxon>
        <taxon>Flavobacteriales</taxon>
        <taxon>Flavobacteriaceae</taxon>
        <taxon>Flavobacterium</taxon>
    </lineage>
</organism>
<protein>
    <submittedName>
        <fullName evidence="1">Uncharacterized protein</fullName>
    </submittedName>
</protein>
<dbReference type="RefSeq" id="WP_091172366.1">
    <property type="nucleotide sequence ID" value="NZ_CBCSFM010000004.1"/>
</dbReference>
<evidence type="ECO:0000313" key="2">
    <source>
        <dbReference type="Proteomes" id="UP000198657"/>
    </source>
</evidence>
<dbReference type="EMBL" id="FODN01000007">
    <property type="protein sequence ID" value="SEO47311.1"/>
    <property type="molecule type" value="Genomic_DNA"/>
</dbReference>
<reference evidence="2" key="1">
    <citation type="submission" date="2016-10" db="EMBL/GenBank/DDBJ databases">
        <authorList>
            <person name="Varghese N."/>
            <person name="Submissions S."/>
        </authorList>
    </citation>
    <scope>NUCLEOTIDE SEQUENCE [LARGE SCALE GENOMIC DNA]</scope>
    <source>
        <strain evidence="2">CGMCC 1.8704</strain>
    </source>
</reference>